<dbReference type="InterPro" id="IPR016039">
    <property type="entry name" value="Thiolase-like"/>
</dbReference>
<dbReference type="Proteomes" id="UP000320766">
    <property type="component" value="Unassembled WGS sequence"/>
</dbReference>
<dbReference type="Gene3D" id="3.40.47.10">
    <property type="match status" value="1"/>
</dbReference>
<dbReference type="AlphaFoldDB" id="A0A520KVY3"/>
<dbReference type="CDD" id="cd00829">
    <property type="entry name" value="SCP-x_thiolase"/>
    <property type="match status" value="1"/>
</dbReference>
<dbReference type="InterPro" id="IPR020616">
    <property type="entry name" value="Thiolase_N"/>
</dbReference>
<dbReference type="Pfam" id="PF22691">
    <property type="entry name" value="Thiolase_C_1"/>
    <property type="match status" value="1"/>
</dbReference>
<name>A0A520KVY3_9EURY</name>
<gene>
    <name evidence="4" type="ORF">EF807_05755</name>
</gene>
<dbReference type="InterPro" id="IPR055140">
    <property type="entry name" value="Thiolase_C_2"/>
</dbReference>
<feature type="domain" description="Thiolase C-terminal" evidence="3">
    <location>
        <begin position="306"/>
        <end position="442"/>
    </location>
</feature>
<dbReference type="GO" id="GO:0016747">
    <property type="term" value="F:acyltransferase activity, transferring groups other than amino-acyl groups"/>
    <property type="evidence" value="ECO:0007669"/>
    <property type="project" value="InterPro"/>
</dbReference>
<protein>
    <submittedName>
        <fullName evidence="4">Thiolase domain-containing protein</fullName>
    </submittedName>
</protein>
<evidence type="ECO:0000259" key="2">
    <source>
        <dbReference type="Pfam" id="PF00108"/>
    </source>
</evidence>
<accession>A0A520KVY3</accession>
<sequence>MFFDFLKGYDKMAKEKKVAVISAGVSRNDLHRFENQEELVAEAVKEALDDCPELSLEDIDTSVFSYFSDHFEGQLAMHWILNDYIGLTPRCTMRIENGGAGPGTAIRVGYSQIASGLSDVCIVPGVEKQGEVRPATANMFIAEAADTDFEVPVGGYYIAFYGAMATRHMYLYGTTEEDFATIAVKNRNNSLENPYAQWLRTYGKPIDVDDVLNSRMLAYPMKVLDCSLLSEGASCLVLASADVARKYTDEPVWITGVGTASDMMRPGDRIDNPNWSDKRFSYPEAKVPYPDYAKRPRAIYPEMSNFGAVREASRQAYRMAGIYEPYKEIDVVELHDAYDTSELQCYEDLGFCDVGHGKDLVRDGQVEIGGDIPVNPSGGLEGFGHPVGSTGIQQCATLFWQLREEIHEKFKSSKNQIDGARVALNHSHGGTGTAINVLIFER</sequence>
<dbReference type="EMBL" id="RXIL01000104">
    <property type="protein sequence ID" value="RZN68528.1"/>
    <property type="molecule type" value="Genomic_DNA"/>
</dbReference>
<dbReference type="PIRSF" id="PIRSF000429">
    <property type="entry name" value="Ac-CoA_Ac_transf"/>
    <property type="match status" value="1"/>
</dbReference>
<dbReference type="InterPro" id="IPR002155">
    <property type="entry name" value="Thiolase"/>
</dbReference>
<feature type="domain" description="Thiolase N-terminal" evidence="2">
    <location>
        <begin position="31"/>
        <end position="241"/>
    </location>
</feature>
<dbReference type="SUPFAM" id="SSF53901">
    <property type="entry name" value="Thiolase-like"/>
    <property type="match status" value="2"/>
</dbReference>
<evidence type="ECO:0000256" key="1">
    <source>
        <dbReference type="ARBA" id="ARBA00023229"/>
    </source>
</evidence>
<organism evidence="4 5">
    <name type="scientific">Candidatus Methanolliviera hydrocarbonicum</name>
    <dbReference type="NCBI Taxonomy" id="2491085"/>
    <lineage>
        <taxon>Archaea</taxon>
        <taxon>Methanobacteriati</taxon>
        <taxon>Methanobacteriota</taxon>
        <taxon>Candidatus Methanoliparia</taxon>
        <taxon>Candidatus Methanoliparales</taxon>
        <taxon>Candidatus Methanollivieraceae</taxon>
        <taxon>Candidatus Methanolliviera</taxon>
    </lineage>
</organism>
<keyword evidence="1" id="KW-0414">Isoprene biosynthesis</keyword>
<proteinExistence type="predicted"/>
<evidence type="ECO:0000313" key="5">
    <source>
        <dbReference type="Proteomes" id="UP000320766"/>
    </source>
</evidence>
<dbReference type="GO" id="GO:0008299">
    <property type="term" value="P:isoprenoid biosynthetic process"/>
    <property type="evidence" value="ECO:0007669"/>
    <property type="project" value="UniProtKB-KW"/>
</dbReference>
<evidence type="ECO:0000313" key="4">
    <source>
        <dbReference type="EMBL" id="RZN68528.1"/>
    </source>
</evidence>
<dbReference type="PANTHER" id="PTHR42870">
    <property type="entry name" value="ACETYL-COA C-ACETYLTRANSFERASE"/>
    <property type="match status" value="1"/>
</dbReference>
<dbReference type="Pfam" id="PF00108">
    <property type="entry name" value="Thiolase_N"/>
    <property type="match status" value="1"/>
</dbReference>
<comment type="caution">
    <text evidence="4">The sequence shown here is derived from an EMBL/GenBank/DDBJ whole genome shotgun (WGS) entry which is preliminary data.</text>
</comment>
<evidence type="ECO:0000259" key="3">
    <source>
        <dbReference type="Pfam" id="PF22691"/>
    </source>
</evidence>
<reference evidence="4 5" key="1">
    <citation type="journal article" date="2019" name="Nat. Microbiol.">
        <title>Wide diversity of methane and short-chain alkane metabolisms in uncultured archaea.</title>
        <authorList>
            <person name="Borrel G."/>
            <person name="Adam P.S."/>
            <person name="McKay L.J."/>
            <person name="Chen L.X."/>
            <person name="Sierra-Garcia I.N."/>
            <person name="Sieber C.M."/>
            <person name="Letourneur Q."/>
            <person name="Ghozlane A."/>
            <person name="Andersen G.L."/>
            <person name="Li W.J."/>
            <person name="Hallam S.J."/>
            <person name="Muyzer G."/>
            <person name="de Oliveira V.M."/>
            <person name="Inskeep W.P."/>
            <person name="Banfield J.F."/>
            <person name="Gribaldo S."/>
        </authorList>
    </citation>
    <scope>NUCLEOTIDE SEQUENCE [LARGE SCALE GENOMIC DNA]</scope>
    <source>
        <strain evidence="4">NM1b</strain>
    </source>
</reference>
<dbReference type="PANTHER" id="PTHR42870:SF6">
    <property type="entry name" value="ACETYL-COA C-ACYLTRANSFERASE"/>
    <property type="match status" value="1"/>
</dbReference>